<name>A0A2C9UT72_MANES</name>
<proteinExistence type="predicted"/>
<organism evidence="1">
    <name type="scientific">Manihot esculenta</name>
    <name type="common">Cassava</name>
    <name type="synonym">Jatropha manihot</name>
    <dbReference type="NCBI Taxonomy" id="3983"/>
    <lineage>
        <taxon>Eukaryota</taxon>
        <taxon>Viridiplantae</taxon>
        <taxon>Streptophyta</taxon>
        <taxon>Embryophyta</taxon>
        <taxon>Tracheophyta</taxon>
        <taxon>Spermatophyta</taxon>
        <taxon>Magnoliopsida</taxon>
        <taxon>eudicotyledons</taxon>
        <taxon>Gunneridae</taxon>
        <taxon>Pentapetalae</taxon>
        <taxon>rosids</taxon>
        <taxon>fabids</taxon>
        <taxon>Malpighiales</taxon>
        <taxon>Euphorbiaceae</taxon>
        <taxon>Crotonoideae</taxon>
        <taxon>Manihoteae</taxon>
        <taxon>Manihot</taxon>
    </lineage>
</organism>
<evidence type="ECO:0008006" key="2">
    <source>
        <dbReference type="Google" id="ProtNLM"/>
    </source>
</evidence>
<dbReference type="AlphaFoldDB" id="A0A2C9UT72"/>
<gene>
    <name evidence="1" type="ORF">MANES_12G027400</name>
</gene>
<accession>A0A2C9UT72</accession>
<dbReference type="EMBL" id="CM004398">
    <property type="protein sequence ID" value="OAY34525.1"/>
    <property type="molecule type" value="Genomic_DNA"/>
</dbReference>
<protein>
    <recommendedName>
        <fullName evidence="2">Hexosyltransferase</fullName>
    </recommendedName>
</protein>
<evidence type="ECO:0000313" key="1">
    <source>
        <dbReference type="EMBL" id="OAY34525.1"/>
    </source>
</evidence>
<dbReference type="STRING" id="3983.A0A2C9UT72"/>
<reference evidence="1" key="1">
    <citation type="submission" date="2016-02" db="EMBL/GenBank/DDBJ databases">
        <title>WGS assembly of Manihot esculenta.</title>
        <authorList>
            <person name="Bredeson J.V."/>
            <person name="Prochnik S.E."/>
            <person name="Lyons J.B."/>
            <person name="Schmutz J."/>
            <person name="Grimwood J."/>
            <person name="Vrebalov J."/>
            <person name="Bart R.S."/>
            <person name="Amuge T."/>
            <person name="Ferguson M.E."/>
            <person name="Green R."/>
            <person name="Putnam N."/>
            <person name="Stites J."/>
            <person name="Rounsley S."/>
            <person name="Rokhsar D.S."/>
        </authorList>
    </citation>
    <scope>NUCLEOTIDE SEQUENCE [LARGE SCALE GENOMIC DNA]</scope>
    <source>
        <tissue evidence="1">Leaf</tissue>
    </source>
</reference>
<sequence length="59" mass="6785">MESYSIGYCQQCPNKVQWPAETGPSPPLYFNAGMFIFEPSRLTYVHLRPFNTLLQSKIS</sequence>